<dbReference type="RefSeq" id="WP_305163061.1">
    <property type="nucleotide sequence ID" value="NZ_JAUUTP010000064.1"/>
</dbReference>
<comment type="caution">
    <text evidence="2">The sequence shown here is derived from an EMBL/GenBank/DDBJ whole genome shotgun (WGS) entry which is preliminary data.</text>
</comment>
<dbReference type="Proteomes" id="UP001178277">
    <property type="component" value="Unassembled WGS sequence"/>
</dbReference>
<accession>A0AA90STM0</accession>
<dbReference type="InterPro" id="IPR016181">
    <property type="entry name" value="Acyl_CoA_acyltransferase"/>
</dbReference>
<dbReference type="EMBL" id="JAUUTP010000064">
    <property type="protein sequence ID" value="MDP1422072.1"/>
    <property type="molecule type" value="Genomic_DNA"/>
</dbReference>
<evidence type="ECO:0000313" key="3">
    <source>
        <dbReference type="Proteomes" id="UP001178277"/>
    </source>
</evidence>
<name>A0AA90STM0_9BACI</name>
<dbReference type="AlphaFoldDB" id="A0AA90STM0"/>
<organism evidence="2 3">
    <name type="scientific">Peribacillus simplex</name>
    <dbReference type="NCBI Taxonomy" id="1478"/>
    <lineage>
        <taxon>Bacteria</taxon>
        <taxon>Bacillati</taxon>
        <taxon>Bacillota</taxon>
        <taxon>Bacilli</taxon>
        <taxon>Bacillales</taxon>
        <taxon>Bacillaceae</taxon>
        <taxon>Peribacillus</taxon>
    </lineage>
</organism>
<dbReference type="InterPro" id="IPR000182">
    <property type="entry name" value="GNAT_dom"/>
</dbReference>
<dbReference type="GO" id="GO:0016747">
    <property type="term" value="F:acyltransferase activity, transferring groups other than amino-acyl groups"/>
    <property type="evidence" value="ECO:0007669"/>
    <property type="project" value="InterPro"/>
</dbReference>
<dbReference type="SUPFAM" id="SSF55729">
    <property type="entry name" value="Acyl-CoA N-acyltransferases (Nat)"/>
    <property type="match status" value="1"/>
</dbReference>
<evidence type="ECO:0000313" key="2">
    <source>
        <dbReference type="EMBL" id="MDP1422072.1"/>
    </source>
</evidence>
<reference evidence="2" key="1">
    <citation type="submission" date="2023-07" db="EMBL/GenBank/DDBJ databases">
        <title>Murine gut Bacillus species.</title>
        <authorList>
            <person name="Gutman E."/>
            <person name="Hashuel R."/>
            <person name="Litvak Y."/>
        </authorList>
    </citation>
    <scope>NUCLEOTIDE SEQUENCE</scope>
    <source>
        <strain evidence="2">RU283</strain>
    </source>
</reference>
<dbReference type="Gene3D" id="3.40.630.30">
    <property type="match status" value="1"/>
</dbReference>
<feature type="domain" description="N-acetyltransferase" evidence="1">
    <location>
        <begin position="1"/>
        <end position="51"/>
    </location>
</feature>
<sequence length="51" mass="5858">MSKRLRRTAIDLLKQDGHSEVRLSAFAENQAIKLYEKMGFSIKTVTMSLPF</sequence>
<evidence type="ECO:0000259" key="1">
    <source>
        <dbReference type="PROSITE" id="PS51186"/>
    </source>
</evidence>
<gene>
    <name evidence="2" type="ORF">Q8G35_27895</name>
</gene>
<proteinExistence type="predicted"/>
<protein>
    <recommendedName>
        <fullName evidence="1">N-acetyltransferase domain-containing protein</fullName>
    </recommendedName>
</protein>
<dbReference type="PROSITE" id="PS51186">
    <property type="entry name" value="GNAT"/>
    <property type="match status" value="1"/>
</dbReference>